<comment type="similarity">
    <text evidence="2">Belongs to the dihydrofolate reductase family.</text>
</comment>
<dbReference type="PRINTS" id="PR00070">
    <property type="entry name" value="DHFR"/>
</dbReference>
<accession>U2T583</accession>
<dbReference type="GO" id="GO:0046654">
    <property type="term" value="P:tetrahydrofolate biosynthetic process"/>
    <property type="evidence" value="ECO:0007669"/>
    <property type="project" value="UniProtKB-UniPathway"/>
</dbReference>
<protein>
    <recommendedName>
        <fullName evidence="3">dihydrofolate reductase</fullName>
        <ecNumber evidence="3">1.5.1.3</ecNumber>
    </recommendedName>
</protein>
<dbReference type="Proteomes" id="UP000016638">
    <property type="component" value="Unassembled WGS sequence"/>
</dbReference>
<proteinExistence type="inferred from homology"/>
<dbReference type="AlphaFoldDB" id="U2T583"/>
<dbReference type="GO" id="GO:0046452">
    <property type="term" value="P:dihydrofolate metabolic process"/>
    <property type="evidence" value="ECO:0007669"/>
    <property type="project" value="TreeGrafter"/>
</dbReference>
<dbReference type="InterPro" id="IPR001796">
    <property type="entry name" value="DHFR_dom"/>
</dbReference>
<dbReference type="InterPro" id="IPR024072">
    <property type="entry name" value="DHFR-like_dom_sf"/>
</dbReference>
<evidence type="ECO:0000313" key="9">
    <source>
        <dbReference type="Proteomes" id="UP000016638"/>
    </source>
</evidence>
<dbReference type="EC" id="1.5.1.3" evidence="3"/>
<gene>
    <name evidence="8" type="primary">folA</name>
    <name evidence="8" type="ORF">HMPREF1316_0172</name>
</gene>
<dbReference type="eggNOG" id="COG0262">
    <property type="taxonomic scope" value="Bacteria"/>
</dbReference>
<evidence type="ECO:0000256" key="3">
    <source>
        <dbReference type="ARBA" id="ARBA00012856"/>
    </source>
</evidence>
<dbReference type="EMBL" id="AWEZ01000045">
    <property type="protein sequence ID" value="ERL08204.1"/>
    <property type="molecule type" value="Genomic_DNA"/>
</dbReference>
<keyword evidence="4" id="KW-0554">One-carbon metabolism</keyword>
<evidence type="ECO:0000256" key="6">
    <source>
        <dbReference type="ARBA" id="ARBA00023002"/>
    </source>
</evidence>
<dbReference type="RefSeq" id="WP_021726073.1">
    <property type="nucleotide sequence ID" value="NZ_AWEZ01000045.1"/>
</dbReference>
<dbReference type="GO" id="GO:0006730">
    <property type="term" value="P:one-carbon metabolic process"/>
    <property type="evidence" value="ECO:0007669"/>
    <property type="project" value="UniProtKB-KW"/>
</dbReference>
<dbReference type="OrthoDB" id="9804315at2"/>
<keyword evidence="9" id="KW-1185">Reference proteome</keyword>
<sequence length="174" mass="18978">MRAIVSVTNDWGIGRDGRLLVPNKADMHHFVELTRGCTVLMGRMTFEGLPKGPLRGRRNVIVSHNGTYERTGFPRTGSGDVPGYEVCTSFEDALTAVAGDGADRVWLIGGESLYRALLPACSEVEVTKNDTCIPADAFFPDLDEDAAWEVVRRSSGGTTDDGVTFEYVTYRRGA</sequence>
<dbReference type="PATRIC" id="fig|1125712.3.peg.1298"/>
<dbReference type="PANTHER" id="PTHR48069">
    <property type="entry name" value="DIHYDROFOLATE REDUCTASE"/>
    <property type="match status" value="1"/>
</dbReference>
<feature type="domain" description="DHFR" evidence="7">
    <location>
        <begin position="1"/>
        <end position="172"/>
    </location>
</feature>
<reference evidence="8 9" key="1">
    <citation type="submission" date="2013-08" db="EMBL/GenBank/DDBJ databases">
        <authorList>
            <person name="Durkin A.S."/>
            <person name="Haft D.R."/>
            <person name="McCorrison J."/>
            <person name="Torralba M."/>
            <person name="Gillis M."/>
            <person name="Haft D.H."/>
            <person name="Methe B."/>
            <person name="Sutton G."/>
            <person name="Nelson K.E."/>
        </authorList>
    </citation>
    <scope>NUCLEOTIDE SEQUENCE [LARGE SCALE GENOMIC DNA]</scope>
    <source>
        <strain evidence="8 9">F0195</strain>
    </source>
</reference>
<organism evidence="8 9">
    <name type="scientific">Olsenella profusa F0195</name>
    <dbReference type="NCBI Taxonomy" id="1125712"/>
    <lineage>
        <taxon>Bacteria</taxon>
        <taxon>Bacillati</taxon>
        <taxon>Actinomycetota</taxon>
        <taxon>Coriobacteriia</taxon>
        <taxon>Coriobacteriales</taxon>
        <taxon>Atopobiaceae</taxon>
        <taxon>Olsenella</taxon>
    </lineage>
</organism>
<evidence type="ECO:0000256" key="1">
    <source>
        <dbReference type="ARBA" id="ARBA00004903"/>
    </source>
</evidence>
<dbReference type="GO" id="GO:0004146">
    <property type="term" value="F:dihydrofolate reductase activity"/>
    <property type="evidence" value="ECO:0007669"/>
    <property type="project" value="UniProtKB-EC"/>
</dbReference>
<name>U2T583_9ACTN</name>
<evidence type="ECO:0000256" key="2">
    <source>
        <dbReference type="ARBA" id="ARBA00009539"/>
    </source>
</evidence>
<evidence type="ECO:0000259" key="7">
    <source>
        <dbReference type="PROSITE" id="PS51330"/>
    </source>
</evidence>
<dbReference type="Gene3D" id="3.40.430.10">
    <property type="entry name" value="Dihydrofolate Reductase, subunit A"/>
    <property type="match status" value="1"/>
</dbReference>
<keyword evidence="5" id="KW-0521">NADP</keyword>
<keyword evidence="6 8" id="KW-0560">Oxidoreductase</keyword>
<dbReference type="Pfam" id="PF00186">
    <property type="entry name" value="DHFR_1"/>
    <property type="match status" value="1"/>
</dbReference>
<dbReference type="SUPFAM" id="SSF53597">
    <property type="entry name" value="Dihydrofolate reductase-like"/>
    <property type="match status" value="1"/>
</dbReference>
<dbReference type="GO" id="GO:0046655">
    <property type="term" value="P:folic acid metabolic process"/>
    <property type="evidence" value="ECO:0007669"/>
    <property type="project" value="TreeGrafter"/>
</dbReference>
<evidence type="ECO:0000313" key="8">
    <source>
        <dbReference type="EMBL" id="ERL08204.1"/>
    </source>
</evidence>
<dbReference type="UniPathway" id="UPA00077">
    <property type="reaction ID" value="UER00158"/>
</dbReference>
<evidence type="ECO:0000256" key="4">
    <source>
        <dbReference type="ARBA" id="ARBA00022563"/>
    </source>
</evidence>
<dbReference type="STRING" id="1125712.HMPREF1316_0172"/>
<dbReference type="CDD" id="cd00209">
    <property type="entry name" value="DHFR"/>
    <property type="match status" value="1"/>
</dbReference>
<dbReference type="PANTHER" id="PTHR48069:SF3">
    <property type="entry name" value="DIHYDROFOLATE REDUCTASE"/>
    <property type="match status" value="1"/>
</dbReference>
<dbReference type="PROSITE" id="PS51330">
    <property type="entry name" value="DHFR_2"/>
    <property type="match status" value="1"/>
</dbReference>
<evidence type="ECO:0000256" key="5">
    <source>
        <dbReference type="ARBA" id="ARBA00022857"/>
    </source>
</evidence>
<dbReference type="GO" id="GO:0050661">
    <property type="term" value="F:NADP binding"/>
    <property type="evidence" value="ECO:0007669"/>
    <property type="project" value="InterPro"/>
</dbReference>
<comment type="caution">
    <text evidence="8">The sequence shown here is derived from an EMBL/GenBank/DDBJ whole genome shotgun (WGS) entry which is preliminary data.</text>
</comment>
<dbReference type="InterPro" id="IPR012259">
    <property type="entry name" value="DHFR"/>
</dbReference>
<comment type="pathway">
    <text evidence="1">Cofactor biosynthesis; tetrahydrofolate biosynthesis; 5,6,7,8-tetrahydrofolate from 7,8-dihydrofolate: step 1/1.</text>
</comment>